<proteinExistence type="predicted"/>
<evidence type="ECO:0000256" key="1">
    <source>
        <dbReference type="SAM" id="MobiDB-lite"/>
    </source>
</evidence>
<sequence length="85" mass="9520">MRRVMFNLDRINRKLDLLSSWVSTVVVCPFAEPWTVTVNAFADGTKPANPPSFADSERDLSGASVDHAFPSPPRNEHTYLEPDCK</sequence>
<comment type="caution">
    <text evidence="2">The sequence shown here is derived from an EMBL/GenBank/DDBJ whole genome shotgun (WGS) entry which is preliminary data.</text>
</comment>
<evidence type="ECO:0000313" key="3">
    <source>
        <dbReference type="Proteomes" id="UP001054837"/>
    </source>
</evidence>
<reference evidence="2 3" key="1">
    <citation type="submission" date="2021-06" db="EMBL/GenBank/DDBJ databases">
        <title>Caerostris darwini draft genome.</title>
        <authorList>
            <person name="Kono N."/>
            <person name="Arakawa K."/>
        </authorList>
    </citation>
    <scope>NUCLEOTIDE SEQUENCE [LARGE SCALE GENOMIC DNA]</scope>
</reference>
<keyword evidence="3" id="KW-1185">Reference proteome</keyword>
<feature type="region of interest" description="Disordered" evidence="1">
    <location>
        <begin position="45"/>
        <end position="85"/>
    </location>
</feature>
<feature type="compositionally biased region" description="Basic and acidic residues" evidence="1">
    <location>
        <begin position="74"/>
        <end position="85"/>
    </location>
</feature>
<dbReference type="EMBL" id="BPLQ01014262">
    <property type="protein sequence ID" value="GIY78605.1"/>
    <property type="molecule type" value="Genomic_DNA"/>
</dbReference>
<dbReference type="AlphaFoldDB" id="A0AAV4W968"/>
<evidence type="ECO:0000313" key="2">
    <source>
        <dbReference type="EMBL" id="GIY78605.1"/>
    </source>
</evidence>
<protein>
    <submittedName>
        <fullName evidence="2">Uncharacterized protein</fullName>
    </submittedName>
</protein>
<gene>
    <name evidence="2" type="ORF">CDAR_393501</name>
</gene>
<organism evidence="2 3">
    <name type="scientific">Caerostris darwini</name>
    <dbReference type="NCBI Taxonomy" id="1538125"/>
    <lineage>
        <taxon>Eukaryota</taxon>
        <taxon>Metazoa</taxon>
        <taxon>Ecdysozoa</taxon>
        <taxon>Arthropoda</taxon>
        <taxon>Chelicerata</taxon>
        <taxon>Arachnida</taxon>
        <taxon>Araneae</taxon>
        <taxon>Araneomorphae</taxon>
        <taxon>Entelegynae</taxon>
        <taxon>Araneoidea</taxon>
        <taxon>Araneidae</taxon>
        <taxon>Caerostris</taxon>
    </lineage>
</organism>
<name>A0AAV4W968_9ARAC</name>
<accession>A0AAV4W968</accession>
<dbReference type="Proteomes" id="UP001054837">
    <property type="component" value="Unassembled WGS sequence"/>
</dbReference>